<name>A0A378X5C1_9NOCA</name>
<evidence type="ECO:0000313" key="5">
    <source>
        <dbReference type="EMBL" id="SUA48609.1"/>
    </source>
</evidence>
<dbReference type="OrthoDB" id="128186at2"/>
<dbReference type="InterPro" id="IPR013094">
    <property type="entry name" value="AB_hydrolase_3"/>
</dbReference>
<proteinExistence type="inferred from homology"/>
<dbReference type="EMBL" id="UGRU01000001">
    <property type="protein sequence ID" value="SUA48609.1"/>
    <property type="molecule type" value="Genomic_DNA"/>
</dbReference>
<evidence type="ECO:0000259" key="4">
    <source>
        <dbReference type="Pfam" id="PF07859"/>
    </source>
</evidence>
<dbReference type="Pfam" id="PF07859">
    <property type="entry name" value="Abhydrolase_3"/>
    <property type="match status" value="1"/>
</dbReference>
<dbReference type="InterPro" id="IPR050300">
    <property type="entry name" value="GDXG_lipolytic_enzyme"/>
</dbReference>
<feature type="active site" evidence="3">
    <location>
        <position position="118"/>
    </location>
</feature>
<evidence type="ECO:0000256" key="2">
    <source>
        <dbReference type="ARBA" id="ARBA00022801"/>
    </source>
</evidence>
<dbReference type="InterPro" id="IPR029058">
    <property type="entry name" value="AB_hydrolase_fold"/>
</dbReference>
<evidence type="ECO:0000256" key="3">
    <source>
        <dbReference type="PROSITE-ProRule" id="PRU10038"/>
    </source>
</evidence>
<evidence type="ECO:0000256" key="1">
    <source>
        <dbReference type="ARBA" id="ARBA00010515"/>
    </source>
</evidence>
<gene>
    <name evidence="5" type="ORF">NCTC13184_07164</name>
</gene>
<dbReference type="PROSITE" id="PS01174">
    <property type="entry name" value="LIPASE_GDXG_SER"/>
    <property type="match status" value="1"/>
</dbReference>
<sequence>MVRNGATRRISGLTDERMRTNRYRPSSAYALATAIAGIAVRCTARPTEKSPMRVTCSPQIRRRLTGELSARSGFPVFAVAYRKSLRNRFPAANDDAWRAYRWLTSRADGGRLAIAGDSAGGYLAVATALAATRGAPGGDCPPQSALLALSPLTDATLKLERMRERGRLQKDSPFASAAVRAIGLYTASPSARVFGAGHGFPKSVRPWPMWADRLTRRCTDLRTPGRNGVHNREGVTRCQSICNTH</sequence>
<dbReference type="AlphaFoldDB" id="A0A378X5C1"/>
<accession>A0A378X5C1</accession>
<comment type="similarity">
    <text evidence="1">Belongs to the 'GDXG' lipolytic enzyme family.</text>
</comment>
<dbReference type="PANTHER" id="PTHR48081:SF30">
    <property type="entry name" value="ACETYL-HYDROLASE LIPR-RELATED"/>
    <property type="match status" value="1"/>
</dbReference>
<reference evidence="5 6" key="1">
    <citation type="submission" date="2018-06" db="EMBL/GenBank/DDBJ databases">
        <authorList>
            <consortium name="Pathogen Informatics"/>
            <person name="Doyle S."/>
        </authorList>
    </citation>
    <scope>NUCLEOTIDE SEQUENCE [LARGE SCALE GENOMIC DNA]</scope>
    <source>
        <strain evidence="5 6">NCTC13184</strain>
    </source>
</reference>
<protein>
    <submittedName>
        <fullName evidence="5">Alpha/beta hydrolase fold</fullName>
    </submittedName>
</protein>
<dbReference type="Gene3D" id="3.40.50.1820">
    <property type="entry name" value="alpha/beta hydrolase"/>
    <property type="match status" value="1"/>
</dbReference>
<dbReference type="GO" id="GO:0004806">
    <property type="term" value="F:triacylglycerol lipase activity"/>
    <property type="evidence" value="ECO:0007669"/>
    <property type="project" value="TreeGrafter"/>
</dbReference>
<dbReference type="PANTHER" id="PTHR48081">
    <property type="entry name" value="AB HYDROLASE SUPERFAMILY PROTEIN C4A8.06C"/>
    <property type="match status" value="1"/>
</dbReference>
<dbReference type="SUPFAM" id="SSF53474">
    <property type="entry name" value="alpha/beta-Hydrolases"/>
    <property type="match status" value="1"/>
</dbReference>
<dbReference type="Proteomes" id="UP000255082">
    <property type="component" value="Unassembled WGS sequence"/>
</dbReference>
<dbReference type="InterPro" id="IPR033140">
    <property type="entry name" value="Lipase_GDXG_put_SER_AS"/>
</dbReference>
<keyword evidence="2 5" id="KW-0378">Hydrolase</keyword>
<evidence type="ECO:0000313" key="6">
    <source>
        <dbReference type="Proteomes" id="UP000255082"/>
    </source>
</evidence>
<organism evidence="5 6">
    <name type="scientific">Nocardia africana</name>
    <dbReference type="NCBI Taxonomy" id="134964"/>
    <lineage>
        <taxon>Bacteria</taxon>
        <taxon>Bacillati</taxon>
        <taxon>Actinomycetota</taxon>
        <taxon>Actinomycetes</taxon>
        <taxon>Mycobacteriales</taxon>
        <taxon>Nocardiaceae</taxon>
        <taxon>Nocardia</taxon>
    </lineage>
</organism>
<feature type="domain" description="Alpha/beta hydrolase fold-3" evidence="4">
    <location>
        <begin position="55"/>
        <end position="177"/>
    </location>
</feature>